<protein>
    <recommendedName>
        <fullName evidence="3">DUF4258 domain-containing protein</fullName>
    </recommendedName>
</protein>
<sequence length="103" mass="11472">MLSLDWIKQCVDLQRYRYSRHGDRERQNDGLSLAEVEQALGSGRIIEQYGDTGRGESCLLAGFTDGGKPVHVVCGRMNDGLVVITVYIPMPPKFKNPYERGAA</sequence>
<dbReference type="InterPro" id="IPR025354">
    <property type="entry name" value="DUF4258"/>
</dbReference>
<evidence type="ECO:0000313" key="1">
    <source>
        <dbReference type="EMBL" id="KFB75800.1"/>
    </source>
</evidence>
<accession>A0A080M5N3</accession>
<reference evidence="1" key="1">
    <citation type="submission" date="2014-02" db="EMBL/GenBank/DDBJ databases">
        <title>Expanding our view of genomic diversity in Candidatus Accumulibacter clades.</title>
        <authorList>
            <person name="Skennerton C.T."/>
            <person name="Barr J.J."/>
            <person name="Slater F.R."/>
            <person name="Bond P.L."/>
            <person name="Tyson G.W."/>
        </authorList>
    </citation>
    <scope>NUCLEOTIDE SEQUENCE [LARGE SCALE GENOMIC DNA]</scope>
</reference>
<evidence type="ECO:0000313" key="2">
    <source>
        <dbReference type="Proteomes" id="UP000021315"/>
    </source>
</evidence>
<dbReference type="AlphaFoldDB" id="A0A080M5N3"/>
<gene>
    <name evidence="1" type="ORF">AW06_003182</name>
</gene>
<dbReference type="STRING" id="1453999.AW06_003182"/>
<dbReference type="RefSeq" id="WP_034951355.1">
    <property type="nucleotide sequence ID" value="NZ_JDST02000074.1"/>
</dbReference>
<proteinExistence type="predicted"/>
<keyword evidence="2" id="KW-1185">Reference proteome</keyword>
<dbReference type="Pfam" id="PF14076">
    <property type="entry name" value="DUF4258"/>
    <property type="match status" value="1"/>
</dbReference>
<dbReference type="EMBL" id="JDST02000074">
    <property type="protein sequence ID" value="KFB75800.1"/>
    <property type="molecule type" value="Genomic_DNA"/>
</dbReference>
<comment type="caution">
    <text evidence="1">The sequence shown here is derived from an EMBL/GenBank/DDBJ whole genome shotgun (WGS) entry which is preliminary data.</text>
</comment>
<name>A0A080M5N3_9PROT</name>
<organism evidence="1 2">
    <name type="scientific">Candidatus Accumulibacter cognatus</name>
    <dbReference type="NCBI Taxonomy" id="2954383"/>
    <lineage>
        <taxon>Bacteria</taxon>
        <taxon>Pseudomonadati</taxon>
        <taxon>Pseudomonadota</taxon>
        <taxon>Betaproteobacteria</taxon>
        <taxon>Candidatus Accumulibacter</taxon>
    </lineage>
</organism>
<dbReference type="Proteomes" id="UP000021315">
    <property type="component" value="Unassembled WGS sequence"/>
</dbReference>
<evidence type="ECO:0008006" key="3">
    <source>
        <dbReference type="Google" id="ProtNLM"/>
    </source>
</evidence>